<keyword evidence="3" id="KW-1185">Reference proteome</keyword>
<organism evidence="2 3">
    <name type="scientific">Pleurodeles waltl</name>
    <name type="common">Iberian ribbed newt</name>
    <dbReference type="NCBI Taxonomy" id="8319"/>
    <lineage>
        <taxon>Eukaryota</taxon>
        <taxon>Metazoa</taxon>
        <taxon>Chordata</taxon>
        <taxon>Craniata</taxon>
        <taxon>Vertebrata</taxon>
        <taxon>Euteleostomi</taxon>
        <taxon>Amphibia</taxon>
        <taxon>Batrachia</taxon>
        <taxon>Caudata</taxon>
        <taxon>Salamandroidea</taxon>
        <taxon>Salamandridae</taxon>
        <taxon>Pleurodelinae</taxon>
        <taxon>Pleurodeles</taxon>
    </lineage>
</organism>
<feature type="compositionally biased region" description="Gly residues" evidence="1">
    <location>
        <begin position="145"/>
        <end position="155"/>
    </location>
</feature>
<evidence type="ECO:0000313" key="3">
    <source>
        <dbReference type="Proteomes" id="UP001066276"/>
    </source>
</evidence>
<gene>
    <name evidence="2" type="ORF">NDU88_004690</name>
</gene>
<sequence>MIFIAHLSSPRDWGIQLKQGTGESWGMREALKMVQPWGRGQGSGDGARLIFSLRRGQREIVKKRAVSGPIGVQAEELFLRQAPGVIGPPRQPRRALTCGPGLAARARAGGLVPRPRVEPRAVAARGRTARKRRGTPDEFPRRRGGASGGPGAQVK</sequence>
<dbReference type="Proteomes" id="UP001066276">
    <property type="component" value="Chromosome 11"/>
</dbReference>
<accession>A0AAV7LJD9</accession>
<dbReference type="AlphaFoldDB" id="A0AAV7LJD9"/>
<comment type="caution">
    <text evidence="2">The sequence shown here is derived from an EMBL/GenBank/DDBJ whole genome shotgun (WGS) entry which is preliminary data.</text>
</comment>
<protein>
    <submittedName>
        <fullName evidence="2">Uncharacterized protein</fullName>
    </submittedName>
</protein>
<feature type="region of interest" description="Disordered" evidence="1">
    <location>
        <begin position="109"/>
        <end position="155"/>
    </location>
</feature>
<reference evidence="2" key="1">
    <citation type="journal article" date="2022" name="bioRxiv">
        <title>Sequencing and chromosome-scale assembly of the giantPleurodeles waltlgenome.</title>
        <authorList>
            <person name="Brown T."/>
            <person name="Elewa A."/>
            <person name="Iarovenko S."/>
            <person name="Subramanian E."/>
            <person name="Araus A.J."/>
            <person name="Petzold A."/>
            <person name="Susuki M."/>
            <person name="Suzuki K.-i.T."/>
            <person name="Hayashi T."/>
            <person name="Toyoda A."/>
            <person name="Oliveira C."/>
            <person name="Osipova E."/>
            <person name="Leigh N.D."/>
            <person name="Simon A."/>
            <person name="Yun M.H."/>
        </authorList>
    </citation>
    <scope>NUCLEOTIDE SEQUENCE</scope>
    <source>
        <strain evidence="2">20211129_DDA</strain>
        <tissue evidence="2">Liver</tissue>
    </source>
</reference>
<proteinExistence type="predicted"/>
<evidence type="ECO:0000256" key="1">
    <source>
        <dbReference type="SAM" id="MobiDB-lite"/>
    </source>
</evidence>
<feature type="compositionally biased region" description="Low complexity" evidence="1">
    <location>
        <begin position="109"/>
        <end position="126"/>
    </location>
</feature>
<name>A0AAV7LJD9_PLEWA</name>
<evidence type="ECO:0000313" key="2">
    <source>
        <dbReference type="EMBL" id="KAJ1091571.1"/>
    </source>
</evidence>
<dbReference type="EMBL" id="JANPWB010000015">
    <property type="protein sequence ID" value="KAJ1091571.1"/>
    <property type="molecule type" value="Genomic_DNA"/>
</dbReference>